<reference evidence="3 4" key="1">
    <citation type="submission" date="2014-06" db="EMBL/GenBank/DDBJ databases">
        <title>Saccharopolyspora rectivirgula DSM-43113 Genome sequencing.</title>
        <authorList>
            <person name="Barrera C."/>
            <person name="Millon L."/>
            <person name="Rognon B."/>
            <person name="Zaugg C."/>
            <person name="Monod M."/>
        </authorList>
    </citation>
    <scope>NUCLEOTIDE SEQUENCE [LARGE SCALE GENOMIC DNA]</scope>
    <source>
        <strain evidence="3 4">DSM 43113</strain>
    </source>
</reference>
<feature type="coiled-coil region" evidence="1">
    <location>
        <begin position="752"/>
        <end position="786"/>
    </location>
</feature>
<dbReference type="PANTHER" id="PTHR23159:SF31">
    <property type="entry name" value="CENTROSOME-ASSOCIATED PROTEIN CEP250 ISOFORM X1"/>
    <property type="match status" value="1"/>
</dbReference>
<evidence type="ECO:0000256" key="1">
    <source>
        <dbReference type="SAM" id="Coils"/>
    </source>
</evidence>
<dbReference type="InterPro" id="IPR027417">
    <property type="entry name" value="P-loop_NTPase"/>
</dbReference>
<feature type="coiled-coil region" evidence="1">
    <location>
        <begin position="939"/>
        <end position="980"/>
    </location>
</feature>
<name>A0A073B009_9PSEU</name>
<feature type="region of interest" description="Disordered" evidence="2">
    <location>
        <begin position="405"/>
        <end position="430"/>
    </location>
</feature>
<dbReference type="eggNOG" id="COG1196">
    <property type="taxonomic scope" value="Bacteria"/>
</dbReference>
<dbReference type="Pfam" id="PF13558">
    <property type="entry name" value="SbcC_Walker_B"/>
    <property type="match status" value="1"/>
</dbReference>
<proteinExistence type="predicted"/>
<dbReference type="STRING" id="28042.GU90_04470"/>
<evidence type="ECO:0000313" key="3">
    <source>
        <dbReference type="EMBL" id="KEI45368.1"/>
    </source>
</evidence>
<sequence length="1356" mass="149914">MTARWRLHRGGIVNIWQYAETEFDFSGGRAIFQGTNGSGKSRTLELLLPLCLDGDLRQMGSKGFDTVSIRRLMLDEYPGTQPNRIGYAWIELHRTAEDGGDEFLTCGIGVKASRTAQAISDSWRFITSRRVGVDLHLADEDRYPLSAAALREELGPECVLDDEAFRAKVASVVYGVPAERYSDLLHLQRTLRNPDVGLRVQNQQLEQILSDALPPLDSSLIERLATSFDDLESIRENIVRLSGADEALRRFLACYSDYALGSLQERAGKMRKADERLSALRGELAELQRKLATEQEQAAEAQRTVAELEQREAELETSIEALRSHPAYGELQNLRDRERLVESTRAAALSALDTASKHRAQEHRSAEAVVNVLRRLVTDNQAAANAASRTAGQLDAAGLDSSLVPAPPAPPNAELRVKTERVRTSPNPDAEPVTIERYLVPQLDTDGFAQQYRALLDNYDQVAALARQQAALTLTLHQQAQELDAEHSRIGELHRAARQAQLAATEESGRRHQARQQLREAAAAWAARAADWAHDWPGEAEPPEPPAPEQLVADRNATRYARDDVRLWARPQLQQARRRAAQLEQELAALEADREQHQRELAELQAGGERVPGRPEWATADRDPERGRAFYQLVDFQPGLEEAERAGLEAALQASGLLNAWVSADGEVTGVPDLFAAPRAAASGGTLADLLVPAADADNPVPQERVAELLRAVSTDGSGTFSVSTSGRWRSGVLSGQWRKSTAEFIGAGARHAARQRRIAELEDELERLNADIAAAEQRHREAGEHALALERHLDSYPDDNELLTAHVQLASAVDAAEAAEQQAAELREQHEQARQRWQAAHADLVRAAGEAGLPAETQLLQAANRAANDALTCLDLLREAVETRCLPTVAELRDICLHHDVAVADRMEAESQAEQRCAEYAEQAAALAELTAAVDGEAKDITERVSSYEQERADLRRRLPKARQELTKLQVSAGKLENRLDDRQAALEERQSLASAASEEFRRALRLPGFWRACGLGDEVPDDLVKAGELVLDAPQRSTSWGKVANEQQVLQQALAGNYDIAVTEVDGLFAVTITGEEGPQPVAEAADRVSTRLAELRGYLNERYQEIFADYLIRDLTERLREQLRVARDLCRRMNEVLEGARSSQGVHVQLEWRPSPSLSDDVRQAIELVRIPFAERSEEQDAVLRRVFTQLIEAQRDSASGGYAELLARALDYRSWYSFNVRVRDTGPDGKPRVRRLRQLSSGETRLVSYVTLFAAAAAFYDAVSASSDGRGPLRLVLLDEAFERLDDPTIARMLGLLVDLDMDWVITWPSGWGISPKIPKMHIFDILRPSSGPGIACTHTVWNGSGLTTAES</sequence>
<feature type="coiled-coil region" evidence="1">
    <location>
        <begin position="270"/>
        <end position="325"/>
    </location>
</feature>
<evidence type="ECO:0000313" key="4">
    <source>
        <dbReference type="Proteomes" id="UP000031419"/>
    </source>
</evidence>
<dbReference type="NCBIfam" id="TIGR02680">
    <property type="entry name" value="TIGR02680 family protein"/>
    <property type="match status" value="1"/>
</dbReference>
<keyword evidence="1" id="KW-0175">Coiled coil</keyword>
<evidence type="ECO:0000256" key="2">
    <source>
        <dbReference type="SAM" id="MobiDB-lite"/>
    </source>
</evidence>
<keyword evidence="4" id="KW-1185">Reference proteome</keyword>
<dbReference type="InterPro" id="IPR013496">
    <property type="entry name" value="CHP02680"/>
</dbReference>
<comment type="caution">
    <text evidence="3">The sequence shown here is derived from an EMBL/GenBank/DDBJ whole genome shotgun (WGS) entry which is preliminary data.</text>
</comment>
<dbReference type="EMBL" id="JNVU01000013">
    <property type="protein sequence ID" value="KEI45368.1"/>
    <property type="molecule type" value="Genomic_DNA"/>
</dbReference>
<gene>
    <name evidence="3" type="ORF">GU90_04470</name>
</gene>
<evidence type="ECO:0008006" key="5">
    <source>
        <dbReference type="Google" id="ProtNLM"/>
    </source>
</evidence>
<dbReference type="Gene3D" id="3.40.50.300">
    <property type="entry name" value="P-loop containing nucleotide triphosphate hydrolases"/>
    <property type="match status" value="2"/>
</dbReference>
<feature type="coiled-coil region" evidence="1">
    <location>
        <begin position="810"/>
        <end position="844"/>
    </location>
</feature>
<accession>A0A073B009</accession>
<protein>
    <recommendedName>
        <fullName evidence="5">TIGR02680 family protein</fullName>
    </recommendedName>
</protein>
<dbReference type="PANTHER" id="PTHR23159">
    <property type="entry name" value="CENTROSOMAL PROTEIN 2"/>
    <property type="match status" value="1"/>
</dbReference>
<organism evidence="3 4">
    <name type="scientific">Saccharopolyspora rectivirgula</name>
    <dbReference type="NCBI Taxonomy" id="28042"/>
    <lineage>
        <taxon>Bacteria</taxon>
        <taxon>Bacillati</taxon>
        <taxon>Actinomycetota</taxon>
        <taxon>Actinomycetes</taxon>
        <taxon>Pseudonocardiales</taxon>
        <taxon>Pseudonocardiaceae</taxon>
        <taxon>Saccharopolyspora</taxon>
    </lineage>
</organism>
<dbReference type="Proteomes" id="UP000031419">
    <property type="component" value="Unassembled WGS sequence"/>
</dbReference>
<dbReference type="SUPFAM" id="SSF52540">
    <property type="entry name" value="P-loop containing nucleoside triphosphate hydrolases"/>
    <property type="match status" value="1"/>
</dbReference>
<dbReference type="OrthoDB" id="8527901at2"/>
<feature type="coiled-coil region" evidence="1">
    <location>
        <begin position="573"/>
        <end position="607"/>
    </location>
</feature>